<name>A0A9E7MQY9_9CAUD</name>
<feature type="domain" description="Rcc01698-like C-terminal" evidence="2">
    <location>
        <begin position="918"/>
        <end position="1010"/>
    </location>
</feature>
<dbReference type="InterPro" id="IPR011047">
    <property type="entry name" value="Quinoprotein_ADH-like_sf"/>
</dbReference>
<accession>A0A9E7MQY9</accession>
<dbReference type="EMBL" id="ON529855">
    <property type="protein sequence ID" value="USN14925.1"/>
    <property type="molecule type" value="Genomic_DNA"/>
</dbReference>
<dbReference type="Pfam" id="PF13550">
    <property type="entry name" value="Phage-tail_3"/>
    <property type="match status" value="1"/>
</dbReference>
<dbReference type="InterPro" id="IPR032876">
    <property type="entry name" value="J_dom"/>
</dbReference>
<proteinExistence type="predicted"/>
<dbReference type="Proteomes" id="UP001057221">
    <property type="component" value="Segment"/>
</dbReference>
<dbReference type="Pfam" id="PF23666">
    <property type="entry name" value="Rcc01698_C"/>
    <property type="match status" value="1"/>
</dbReference>
<evidence type="ECO:0000313" key="3">
    <source>
        <dbReference type="EMBL" id="USN14925.1"/>
    </source>
</evidence>
<dbReference type="InterPro" id="IPR056490">
    <property type="entry name" value="Rcc01698_C"/>
</dbReference>
<reference evidence="3 4" key="1">
    <citation type="submission" date="2022-05" db="EMBL/GenBank/DDBJ databases">
        <authorList>
            <person name="Friedrich I."/>
            <person name="Poehlein A."/>
            <person name="Schneider D."/>
            <person name="Hertel R."/>
            <person name="Daniel R."/>
        </authorList>
    </citation>
    <scope>NUCLEOTIDE SEQUENCE [LARGE SCALE GENOMIC DNA]</scope>
</reference>
<evidence type="ECO:0000313" key="4">
    <source>
        <dbReference type="Proteomes" id="UP001057221"/>
    </source>
</evidence>
<protein>
    <submittedName>
        <fullName evidence="3">Tail protein</fullName>
    </submittedName>
</protein>
<keyword evidence="4" id="KW-1185">Reference proteome</keyword>
<sequence>MADPFSMAMMAVAQVGISYLFPSEGPRLKDLKISASTYGAAIPWVFGLTRVPGNMIWSMPIRENKKKKSGKGGAYNQYTYYCTFAMGLCQGPVREIRRIWADNKLIYDATGGISPTQATQPNSVKEAITQRITGQGVSKYRMRFYRGDEDQLPDSAIETNLGEGNAPAFRGLAYILFDDMPLEDFGNRIPQITAEVMVGEQSTTVTVTPLTEQDGLTDLDRDRAPGEAVFDFPRAVFYLRYDDAIKSVSLRDGKARALYPADTLGYPEGERLNRLLCGGVDGSLFTLFGPEAGPNALGRLDPFSLQRVATHAPSLQYVRAAPASASNGAMRVLAVDASGSACLHDASTLDVLWSGTLGAGARVVGRDPTDIAASAIFYVVRPNGATLRLSRVTVDGVEDLAEVDGTEIGPILWDAGMPGVLIFMKRAGQAYLTKWNEDTGAVAWTRAIPGYPPEIAPESRTLESQIAWLVGGRVYLLDTATGTPIDGEDAGEATGTPDWADYLVRYPQVLADYYEFGWAYADSPESYAQHDYMSGGQAAGRTVNMIVSTQGTGIPLKAPYEGGVAALQAIDAQRGLLIALDGVDGVVKATNIATGVSVGTIVARLLEEGGMPLMRTDLSALYAIPIRGYGWASATDIKGVLDELRRLFLFDLVEREGLLVATMRADDTNGMGVPVEIIPQAALGSSSPEASDFWSETRMQEADLPSRVTVSYMNVDRDFETSTAHSVRIASPVPTMFSRQQVSMEINIVMAAKEAKAQVHKMLYAQWAERVRHQTYLPWAYLMLDPGDTINVKMDDGRLYEDRIDRTEIGADFIMGTECYAQDSGAYDGWDELEADGGAGSGGSSGILPPGLALPFVFNTPLMRDMDDQGGSASIYYVGLGNGMEQAWTGGALLRSVNNLDYEIIPSPDSDLEWGTVIGDVLPPPPFGAFALDWTSRLTIRPAVDWFAIESVTDDELWAGANLALVGDEIIQFRDCVENEDGTWSIWNLLRARRGTEYGCDRHGAGERFVFLSSDTVGFAVEQTSARGQARFFKAVASGGSLATQGVLSLAYEPRDLMPYAPADVRRVKAETSSDFTVSWSRCTRFGGNMQDGTGEVPLAERIERYEAFILDAPFDGDRSRGRGPEAYRRRFESATPQFVYDAAAQAEDGFAPNTDTLHLVIYQLSDAVGRGFPALRSVAPDEAF</sequence>
<evidence type="ECO:0000259" key="1">
    <source>
        <dbReference type="Pfam" id="PF13550"/>
    </source>
</evidence>
<feature type="domain" description="Tip attachment protein J" evidence="1">
    <location>
        <begin position="635"/>
        <end position="808"/>
    </location>
</feature>
<evidence type="ECO:0000259" key="2">
    <source>
        <dbReference type="Pfam" id="PF23666"/>
    </source>
</evidence>
<dbReference type="SUPFAM" id="SSF50998">
    <property type="entry name" value="Quinoprotein alcohol dehydrogenase-like"/>
    <property type="match status" value="1"/>
</dbReference>
<organism evidence="3 4">
    <name type="scientific">Brevundimonas phage vB_BpoS-Domovoi</name>
    <dbReference type="NCBI Taxonomy" id="2948598"/>
    <lineage>
        <taxon>Viruses</taxon>
        <taxon>Duplodnaviria</taxon>
        <taxon>Heunggongvirae</taxon>
        <taxon>Uroviricota</taxon>
        <taxon>Caudoviricetes</taxon>
        <taxon>Jeanschmidtviridae</taxon>
        <taxon>Marchewkavirus</taxon>
        <taxon>Marchewkavirus domovoi</taxon>
    </lineage>
</organism>
<gene>
    <name evidence="3" type="ORF">DOMOVOI_04540</name>
</gene>